<feature type="region of interest" description="Disordered" evidence="2">
    <location>
        <begin position="498"/>
        <end position="625"/>
    </location>
</feature>
<feature type="compositionally biased region" description="Low complexity" evidence="2">
    <location>
        <begin position="306"/>
        <end position="321"/>
    </location>
</feature>
<feature type="compositionally biased region" description="Polar residues" evidence="2">
    <location>
        <begin position="279"/>
        <end position="300"/>
    </location>
</feature>
<feature type="compositionally biased region" description="Low complexity" evidence="2">
    <location>
        <begin position="633"/>
        <end position="648"/>
    </location>
</feature>
<feature type="region of interest" description="Disordered" evidence="2">
    <location>
        <begin position="171"/>
        <end position="300"/>
    </location>
</feature>
<feature type="compositionally biased region" description="Polar residues" evidence="2">
    <location>
        <begin position="606"/>
        <end position="625"/>
    </location>
</feature>
<feature type="compositionally biased region" description="Low complexity" evidence="2">
    <location>
        <begin position="221"/>
        <end position="230"/>
    </location>
</feature>
<feature type="region of interest" description="Disordered" evidence="2">
    <location>
        <begin position="828"/>
        <end position="883"/>
    </location>
</feature>
<dbReference type="EMBL" id="OA887616">
    <property type="protein sequence ID" value="CAD7283530.1"/>
    <property type="molecule type" value="Genomic_DNA"/>
</dbReference>
<keyword evidence="1" id="KW-0175">Coiled coil</keyword>
<evidence type="ECO:0000256" key="1">
    <source>
        <dbReference type="SAM" id="Coils"/>
    </source>
</evidence>
<accession>A0A7R9GIB3</accession>
<evidence type="ECO:0000313" key="4">
    <source>
        <dbReference type="Proteomes" id="UP000678499"/>
    </source>
</evidence>
<feature type="region of interest" description="Disordered" evidence="2">
    <location>
        <begin position="306"/>
        <end position="325"/>
    </location>
</feature>
<feature type="compositionally biased region" description="Low complexity" evidence="2">
    <location>
        <begin position="548"/>
        <end position="557"/>
    </location>
</feature>
<evidence type="ECO:0000313" key="3">
    <source>
        <dbReference type="EMBL" id="CAD7283530.1"/>
    </source>
</evidence>
<feature type="region of interest" description="Disordered" evidence="2">
    <location>
        <begin position="633"/>
        <end position="652"/>
    </location>
</feature>
<dbReference type="InterPro" id="IPR051144">
    <property type="entry name" value="Formin_homology_domain"/>
</dbReference>
<keyword evidence="4" id="KW-1185">Reference proteome</keyword>
<feature type="compositionally biased region" description="Polar residues" evidence="2">
    <location>
        <begin position="558"/>
        <end position="575"/>
    </location>
</feature>
<organism evidence="3">
    <name type="scientific">Notodromas monacha</name>
    <dbReference type="NCBI Taxonomy" id="399045"/>
    <lineage>
        <taxon>Eukaryota</taxon>
        <taxon>Metazoa</taxon>
        <taxon>Ecdysozoa</taxon>
        <taxon>Arthropoda</taxon>
        <taxon>Crustacea</taxon>
        <taxon>Oligostraca</taxon>
        <taxon>Ostracoda</taxon>
        <taxon>Podocopa</taxon>
        <taxon>Podocopida</taxon>
        <taxon>Cypridocopina</taxon>
        <taxon>Cypridoidea</taxon>
        <taxon>Cyprididae</taxon>
        <taxon>Notodromas</taxon>
    </lineage>
</organism>
<feature type="compositionally biased region" description="Acidic residues" evidence="2">
    <location>
        <begin position="858"/>
        <end position="869"/>
    </location>
</feature>
<sequence length="1202" mass="131639">MEEAVEVEEIVWQIVETARYLELEVAADDSEELIEEHAEELMEEHAEELTMAVMSQEVDYEGQTSAMEFDPFEDEATCWGTRGAPLALNSNRAPILIRIDGGASGDFSDNHDSAKSVGLGVLPAKQLMNANEAPFSAFRRKLAEVAKGKNSVRVAWYLKTAWVKPKPVLEVPKSSVSVSRQDKPQLPTSREATKIATLRSQQKGVSKEDISHFINPPPPEKAASPVPSSSNTRSLVKNASTERQPAQKQDSSAQGQRRRSRSKSPEQSRKRARKENASIARSISRNSQQNKESTVTKDTLINVTKTTASTSKNSNNNSNVAPNSVRVTGTNNSLSVSMGQSSSAILPLLAGNGVPDSATAKSNSSGAVPQALPVPVGNETSVVAVGKSGQTSAMEFDPFEDEATCWGTRGAPLALNSNRAPILIRIDGGASGDFSDNHDSAKSVGLGVLPAKQLMNANEAPFSAFRRKLAEVAKGKNSVRVAWYLKTAWVKPKPVLEVPKSSVSVSRQDKPQLPTSREATKIATLRSQQKGVSKEDISHFINPPPPEKAASPVPSSSNTRSLVKNASTERQPAQKQDSSAQGQRRRSRSKSPEQSRKRARKENASIARSISRNSQQNKESTVTKDTLINVTKTTASTSKNSNNNSNVAPNSVRVTGTNNSLSVSMGQSSSAILPLLAGNGVPDSATAKSNSSGAVPQALPVPVGNETSVVAVGKSGVVITVQPRPKSIPTSFVNLFLKSLGMMVNVDKNILPEYDSVVALFEESVDGLEAAESVLRRVTTREYLQKISLLLEVGKLRFSKEQHSCVDRVLECINSYLNETNQFCKQFASPTTRPNVPAAASPPGNPSPDPIETVVVEMELDSEEEEEQQQQEPQQQQQRLRPERVLIQCSGPTNGLLPHPEREMNASLAEKEIVLTILNLSDAETVSFMFEATRGLDKKNLIRQFLELKKRLTLPENLSKQTEYMKEVSNRCQLRPNATQPEKVEALRRVRDLLVKYYRLKPKTLLSTPVVAPPPAATNGVPHHSRTAPGAPGRLLEELVLPRPNDPSGVANNNWRRGKPEELMLCWFGRCNVCNKNCHRRLPHATADGYTICTSCQRPGIVKRMKCKFGIKCHVKKREDMKEMTEQQRRGGEEVLDANGCVVGCWCSRCRSCSELQHFVSATRPSVQQCNKCGKIAHFVMEPCTHSRCVQERLEKRQRERV</sequence>
<protein>
    <submittedName>
        <fullName evidence="3">Uncharacterized protein</fullName>
    </submittedName>
</protein>
<proteinExistence type="predicted"/>
<feature type="coiled-coil region" evidence="1">
    <location>
        <begin position="20"/>
        <end position="47"/>
    </location>
</feature>
<dbReference type="PANTHER" id="PTHR45733">
    <property type="entry name" value="FORMIN-J"/>
    <property type="match status" value="1"/>
</dbReference>
<evidence type="ECO:0000256" key="2">
    <source>
        <dbReference type="SAM" id="MobiDB-lite"/>
    </source>
</evidence>
<dbReference type="EMBL" id="CAJPEX010005579">
    <property type="protein sequence ID" value="CAG0923682.1"/>
    <property type="molecule type" value="Genomic_DNA"/>
</dbReference>
<gene>
    <name evidence="3" type="ORF">NMOB1V02_LOCUS11145</name>
</gene>
<name>A0A7R9GIB3_9CRUS</name>
<feature type="region of interest" description="Disordered" evidence="2">
    <location>
        <begin position="1011"/>
        <end position="1031"/>
    </location>
</feature>
<feature type="compositionally biased region" description="Polar residues" evidence="2">
    <location>
        <begin position="231"/>
        <end position="248"/>
    </location>
</feature>
<reference evidence="3" key="1">
    <citation type="submission" date="2020-11" db="EMBL/GenBank/DDBJ databases">
        <authorList>
            <person name="Tran Van P."/>
        </authorList>
    </citation>
    <scope>NUCLEOTIDE SEQUENCE</scope>
</reference>
<dbReference type="AlphaFoldDB" id="A0A7R9GIB3"/>
<dbReference type="Proteomes" id="UP000678499">
    <property type="component" value="Unassembled WGS sequence"/>
</dbReference>